<feature type="transmembrane region" description="Helical" evidence="10">
    <location>
        <begin position="492"/>
        <end position="510"/>
    </location>
</feature>
<dbReference type="InterPro" id="IPR013525">
    <property type="entry name" value="ABC2_TM"/>
</dbReference>
<feature type="transmembrane region" description="Helical" evidence="10">
    <location>
        <begin position="549"/>
        <end position="569"/>
    </location>
</feature>
<keyword evidence="3" id="KW-0813">Transport</keyword>
<dbReference type="Gene3D" id="3.40.50.300">
    <property type="entry name" value="P-loop containing nucleotide triphosphate hydrolases"/>
    <property type="match status" value="2"/>
</dbReference>
<evidence type="ECO:0000256" key="10">
    <source>
        <dbReference type="SAM" id="Phobius"/>
    </source>
</evidence>
<evidence type="ECO:0000256" key="3">
    <source>
        <dbReference type="ARBA" id="ARBA00022448"/>
    </source>
</evidence>
<dbReference type="CDD" id="cd03233">
    <property type="entry name" value="ABCG_PDR_domain1"/>
    <property type="match status" value="1"/>
</dbReference>
<reference evidence="12" key="1">
    <citation type="submission" date="2013-11" db="EMBL/GenBank/DDBJ databases">
        <title>Genome sequence of the fusiform rust pathogen reveals effectors for host alternation and coevolution with pine.</title>
        <authorList>
            <consortium name="DOE Joint Genome Institute"/>
            <person name="Smith K."/>
            <person name="Pendleton A."/>
            <person name="Kubisiak T."/>
            <person name="Anderson C."/>
            <person name="Salamov A."/>
            <person name="Aerts A."/>
            <person name="Riley R."/>
            <person name="Clum A."/>
            <person name="Lindquist E."/>
            <person name="Ence D."/>
            <person name="Campbell M."/>
            <person name="Kronenberg Z."/>
            <person name="Feau N."/>
            <person name="Dhillon B."/>
            <person name="Hamelin R."/>
            <person name="Burleigh J."/>
            <person name="Smith J."/>
            <person name="Yandell M."/>
            <person name="Nelson C."/>
            <person name="Grigoriev I."/>
            <person name="Davis J."/>
        </authorList>
    </citation>
    <scope>NUCLEOTIDE SEQUENCE</scope>
    <source>
        <strain evidence="12">G11</strain>
    </source>
</reference>
<organism evidence="12 13">
    <name type="scientific">Cronartium quercuum f. sp. fusiforme G11</name>
    <dbReference type="NCBI Taxonomy" id="708437"/>
    <lineage>
        <taxon>Eukaryota</taxon>
        <taxon>Fungi</taxon>
        <taxon>Dikarya</taxon>
        <taxon>Basidiomycota</taxon>
        <taxon>Pucciniomycotina</taxon>
        <taxon>Pucciniomycetes</taxon>
        <taxon>Pucciniales</taxon>
        <taxon>Coleosporiaceae</taxon>
        <taxon>Cronartium</taxon>
    </lineage>
</organism>
<dbReference type="PROSITE" id="PS50893">
    <property type="entry name" value="ABC_TRANSPORTER_2"/>
    <property type="match status" value="2"/>
</dbReference>
<evidence type="ECO:0000313" key="13">
    <source>
        <dbReference type="Proteomes" id="UP000886653"/>
    </source>
</evidence>
<feature type="transmembrane region" description="Helical" evidence="10">
    <location>
        <begin position="1078"/>
        <end position="1095"/>
    </location>
</feature>
<feature type="transmembrane region" description="Helical" evidence="10">
    <location>
        <begin position="1185"/>
        <end position="1206"/>
    </location>
</feature>
<keyword evidence="9" id="KW-0175">Coiled coil</keyword>
<dbReference type="PANTHER" id="PTHR19241">
    <property type="entry name" value="ATP-BINDING CASSETTE TRANSPORTER"/>
    <property type="match status" value="1"/>
</dbReference>
<evidence type="ECO:0000256" key="7">
    <source>
        <dbReference type="ARBA" id="ARBA00022989"/>
    </source>
</evidence>
<evidence type="ECO:0000256" key="6">
    <source>
        <dbReference type="ARBA" id="ARBA00022840"/>
    </source>
</evidence>
<feature type="transmembrane region" description="Helical" evidence="10">
    <location>
        <begin position="522"/>
        <end position="543"/>
    </location>
</feature>
<comment type="similarity">
    <text evidence="2">Belongs to the ABC transporter superfamily. ABCG family. PDR (TC 3.A.1.205) subfamily.</text>
</comment>
<dbReference type="SMART" id="SM00382">
    <property type="entry name" value="AAA"/>
    <property type="match status" value="2"/>
</dbReference>
<dbReference type="InterPro" id="IPR017871">
    <property type="entry name" value="ABC_transporter-like_CS"/>
</dbReference>
<dbReference type="FunFam" id="3.40.50.300:FF:000054">
    <property type="entry name" value="ABC multidrug transporter atrF"/>
    <property type="match status" value="1"/>
</dbReference>
<feature type="transmembrane region" description="Helical" evidence="10">
    <location>
        <begin position="661"/>
        <end position="678"/>
    </location>
</feature>
<keyword evidence="4 10" id="KW-0812">Transmembrane</keyword>
<dbReference type="CDD" id="cd03232">
    <property type="entry name" value="ABCG_PDR_domain2"/>
    <property type="match status" value="1"/>
</dbReference>
<feature type="transmembrane region" description="Helical" evidence="10">
    <location>
        <begin position="406"/>
        <end position="429"/>
    </location>
</feature>
<evidence type="ECO:0000259" key="11">
    <source>
        <dbReference type="PROSITE" id="PS50893"/>
    </source>
</evidence>
<accession>A0A9P6NGB6</accession>
<name>A0A9P6NGB6_9BASI</name>
<dbReference type="GO" id="GO:0016887">
    <property type="term" value="F:ATP hydrolysis activity"/>
    <property type="evidence" value="ECO:0007669"/>
    <property type="project" value="InterPro"/>
</dbReference>
<evidence type="ECO:0000256" key="1">
    <source>
        <dbReference type="ARBA" id="ARBA00004141"/>
    </source>
</evidence>
<feature type="domain" description="ABC transporter" evidence="11">
    <location>
        <begin position="42"/>
        <end position="294"/>
    </location>
</feature>
<dbReference type="GO" id="GO:0016020">
    <property type="term" value="C:membrane"/>
    <property type="evidence" value="ECO:0007669"/>
    <property type="project" value="UniProtKB-SubCell"/>
</dbReference>
<evidence type="ECO:0000256" key="4">
    <source>
        <dbReference type="ARBA" id="ARBA00022692"/>
    </source>
</evidence>
<feature type="transmembrane region" description="Helical" evidence="10">
    <location>
        <begin position="1148"/>
        <end position="1173"/>
    </location>
</feature>
<feature type="transmembrane region" description="Helical" evidence="10">
    <location>
        <begin position="1212"/>
        <end position="1234"/>
    </location>
</feature>
<feature type="transmembrane region" description="Helical" evidence="10">
    <location>
        <begin position="1338"/>
        <end position="1359"/>
    </location>
</feature>
<dbReference type="GO" id="GO:0140359">
    <property type="term" value="F:ABC-type transporter activity"/>
    <property type="evidence" value="ECO:0007669"/>
    <property type="project" value="InterPro"/>
</dbReference>
<keyword evidence="13" id="KW-1185">Reference proteome</keyword>
<dbReference type="GO" id="GO:0005524">
    <property type="term" value="F:ATP binding"/>
    <property type="evidence" value="ECO:0007669"/>
    <property type="project" value="UniProtKB-KW"/>
</dbReference>
<dbReference type="InterPro" id="IPR003439">
    <property type="entry name" value="ABC_transporter-like_ATP-bd"/>
</dbReference>
<comment type="subcellular location">
    <subcellularLocation>
        <location evidence="1">Membrane</location>
        <topology evidence="1">Multi-pass membrane protein</topology>
    </subcellularLocation>
</comment>
<comment type="caution">
    <text evidence="12">The sequence shown here is derived from an EMBL/GenBank/DDBJ whole genome shotgun (WGS) entry which is preliminary data.</text>
</comment>
<evidence type="ECO:0000256" key="8">
    <source>
        <dbReference type="ARBA" id="ARBA00023136"/>
    </source>
</evidence>
<keyword evidence="6" id="KW-0067">ATP-binding</keyword>
<protein>
    <recommendedName>
        <fullName evidence="11">ABC transporter domain-containing protein</fullName>
    </recommendedName>
</protein>
<dbReference type="InterPro" id="IPR034001">
    <property type="entry name" value="ABCG_PDR_1"/>
</dbReference>
<dbReference type="InterPro" id="IPR003593">
    <property type="entry name" value="AAA+_ATPase"/>
</dbReference>
<feature type="domain" description="ABC transporter" evidence="11">
    <location>
        <begin position="740"/>
        <end position="978"/>
    </location>
</feature>
<dbReference type="Pfam" id="PF06422">
    <property type="entry name" value="PDR_CDR"/>
    <property type="match status" value="2"/>
</dbReference>
<dbReference type="Pfam" id="PF00005">
    <property type="entry name" value="ABC_tran"/>
    <property type="match status" value="2"/>
</dbReference>
<keyword evidence="7 10" id="KW-1133">Transmembrane helix</keyword>
<evidence type="ECO:0000313" key="12">
    <source>
        <dbReference type="EMBL" id="KAG0143493.1"/>
    </source>
</evidence>
<evidence type="ECO:0000256" key="5">
    <source>
        <dbReference type="ARBA" id="ARBA00022741"/>
    </source>
</evidence>
<dbReference type="InterPro" id="IPR027417">
    <property type="entry name" value="P-loop_NTPase"/>
</dbReference>
<dbReference type="OrthoDB" id="245989at2759"/>
<dbReference type="InterPro" id="IPR010929">
    <property type="entry name" value="PDR_CDR_ABC"/>
</dbReference>
<feature type="transmembrane region" description="Helical" evidence="10">
    <location>
        <begin position="441"/>
        <end position="459"/>
    </location>
</feature>
<keyword evidence="5" id="KW-0547">Nucleotide-binding</keyword>
<dbReference type="SUPFAM" id="SSF52540">
    <property type="entry name" value="P-loop containing nucleoside triphosphate hydrolases"/>
    <property type="match status" value="2"/>
</dbReference>
<dbReference type="Pfam" id="PF19055">
    <property type="entry name" value="ABC2_membrane_7"/>
    <property type="match status" value="1"/>
</dbReference>
<dbReference type="EMBL" id="MU167317">
    <property type="protein sequence ID" value="KAG0143493.1"/>
    <property type="molecule type" value="Genomic_DNA"/>
</dbReference>
<dbReference type="InterPro" id="IPR034003">
    <property type="entry name" value="ABCG_PDR_2"/>
</dbReference>
<proteinExistence type="inferred from homology"/>
<evidence type="ECO:0000256" key="9">
    <source>
        <dbReference type="SAM" id="Coils"/>
    </source>
</evidence>
<keyword evidence="8 10" id="KW-0472">Membrane</keyword>
<evidence type="ECO:0000256" key="2">
    <source>
        <dbReference type="ARBA" id="ARBA00006012"/>
    </source>
</evidence>
<sequence length="1366" mass="153844">MNANGFHHKQLGVIFTNLTVWGLRSPKITIQTFPDFIKNQFLLPYNFIKNRLSKQIPKPIISGFNGFVRPGEMCLVLGKPNSGCSTFLKMMANQTDGFMRVTGSIEYGGNDTHTMSKEYQGELVYNPEDDIHHPTLTVGQTLDFALSLKIPSKRLPNQTKKLFKEKTLDLLLRMLGISHTKDTLVGNAEIRGVSGGERKRVSIAEQLTTRACVLSWDNSTRGLDASSALEYAKSLRIMTNIFKTTMFVTLYQAGEALYDQFDKVCLINEGRQVYFGPASEARAYMINLGYKNLPRQTTADYLTGCTDPNARQFIDGLDPTGIPKTAEEMEQAYLKSQVYQQMQSEMKVYQVYLKYEQRGREEFVQAVKEDRHQGRFKRSRSYTVSFCAQVRALIMRDIQLKFQDRLGLIFSWAVTIFLALLIGVLFFDLPVTSAGVSTREGAIFCVLLFNVFTAFPEIFPQMSGRPILYRQTRGFGFYRSGALGIANTLADIPFSAPKMFIYCIIIYWMIGFVKQSGAFFTFYLICYTSSLALGSFFRLLGAISPNFDSAMRMASILITAMLVYSGYMIPEPSMKRWLVWLFYINPVNYTFEAFMINEFSRLNLTCDQDSIVPRGSNFPNSLGPNQVCTLLGALSGNPIIPGTDYLTTSYSYSSNDLWRNFGIELSFFFFFVICHFFVTEWISLGASMPEIHLFARENKERRELNERIQSRKDDLQINANSVEQNFGNLVQSQKPFTWEALTYDVKVSGGERRLLNEIDGYVKPGTLTALMGSSGAGKTTLLDVLASRKTTGIVNGNICVAGRAPGQDFQQGIGYCEQQDVHEWTSTVREAFRFSAYLRQSAQVSIEEKNEYVEEIIQLLEMGDIADAMIGFPGFGLGVEARKRVTIGVELAARPALLLFLDEPTSGLDGQSAYNIVRFLKKCAAAGQAILCTIHQPSALLFEHFDRLLLLKKGGHCVYFGEIGNDSSILRSYLERNGAKCPDEANPAEFMLEAIGAGTSVQMGGEKDWAERWLESEEHAENLREIERLKVDSLVQTTDGPVDQARIYAQPFWFQLKTVMTRTNLAYYRNPNYQFTRLYTHVSMGLLAGLSYLNLGNSIADLQQRVFSIFIAAILSTLVIAQVEPAFIMARVVHIREASSRTYSQEVFAISQFLAEMPYATICATVYFLLWYYPIGMNFLSNRAGYAFLMIWFLEVFAVSLGQAVAALSPSVYIASNFTPFIAATLSLFCGTVIRQQEMPKFLRSWAYELDPLTRVIGGLVVNELQGFPITCQPGEFSRAQPPNGQTCGDWFSSFINTNGGSLANPGSIMNCDYCQFAIGDEFFKPLNYAYKNRWRDLGIMAAHCIFNFVSTLLATKFLTMKYSHR</sequence>
<dbReference type="Proteomes" id="UP000886653">
    <property type="component" value="Unassembled WGS sequence"/>
</dbReference>
<gene>
    <name evidence="12" type="ORF">CROQUDRAFT_48718</name>
</gene>
<dbReference type="Pfam" id="PF01061">
    <property type="entry name" value="ABC2_membrane"/>
    <property type="match status" value="2"/>
</dbReference>
<feature type="transmembrane region" description="Helical" evidence="10">
    <location>
        <begin position="1107"/>
        <end position="1128"/>
    </location>
</feature>
<dbReference type="PROSITE" id="PS00211">
    <property type="entry name" value="ABC_TRANSPORTER_1"/>
    <property type="match status" value="1"/>
</dbReference>
<feature type="coiled-coil region" evidence="9">
    <location>
        <begin position="694"/>
        <end position="725"/>
    </location>
</feature>
<dbReference type="InterPro" id="IPR043926">
    <property type="entry name" value="ABCG_dom"/>
</dbReference>